<feature type="compositionally biased region" description="Low complexity" evidence="1">
    <location>
        <begin position="265"/>
        <end position="279"/>
    </location>
</feature>
<feature type="region of interest" description="Disordered" evidence="1">
    <location>
        <begin position="70"/>
        <end position="89"/>
    </location>
</feature>
<reference evidence="3 4" key="1">
    <citation type="journal article" date="2020" name="ISME J.">
        <title>Uncovering the hidden diversity of litter-decomposition mechanisms in mushroom-forming fungi.</title>
        <authorList>
            <person name="Floudas D."/>
            <person name="Bentzer J."/>
            <person name="Ahren D."/>
            <person name="Johansson T."/>
            <person name="Persson P."/>
            <person name="Tunlid A."/>
        </authorList>
    </citation>
    <scope>NUCLEOTIDE SEQUENCE [LARGE SCALE GENOMIC DNA]</scope>
    <source>
        <strain evidence="3 4">CBS 146.42</strain>
    </source>
</reference>
<feature type="compositionally biased region" description="Basic and acidic residues" evidence="1">
    <location>
        <begin position="483"/>
        <end position="513"/>
    </location>
</feature>
<feature type="compositionally biased region" description="Gly residues" evidence="1">
    <location>
        <begin position="1104"/>
        <end position="1117"/>
    </location>
</feature>
<gene>
    <name evidence="3" type="ORF">D9756_009829</name>
</gene>
<feature type="region of interest" description="Disordered" evidence="1">
    <location>
        <begin position="100"/>
        <end position="279"/>
    </location>
</feature>
<feature type="compositionally biased region" description="Polar residues" evidence="1">
    <location>
        <begin position="816"/>
        <end position="830"/>
    </location>
</feature>
<proteinExistence type="predicted"/>
<feature type="compositionally biased region" description="Low complexity" evidence="1">
    <location>
        <begin position="239"/>
        <end position="256"/>
    </location>
</feature>
<feature type="compositionally biased region" description="Polar residues" evidence="1">
    <location>
        <begin position="847"/>
        <end position="858"/>
    </location>
</feature>
<feature type="compositionally biased region" description="Low complexity" evidence="1">
    <location>
        <begin position="831"/>
        <end position="841"/>
    </location>
</feature>
<feature type="compositionally biased region" description="Gly residues" evidence="1">
    <location>
        <begin position="73"/>
        <end position="82"/>
    </location>
</feature>
<accession>A0A8H5CWG0</accession>
<dbReference type="EMBL" id="JAACJO010000018">
    <property type="protein sequence ID" value="KAF5348828.1"/>
    <property type="molecule type" value="Genomic_DNA"/>
</dbReference>
<feature type="region of interest" description="Disordered" evidence="1">
    <location>
        <begin position="1041"/>
        <end position="1128"/>
    </location>
</feature>
<feature type="compositionally biased region" description="Polar residues" evidence="1">
    <location>
        <begin position="945"/>
        <end position="962"/>
    </location>
</feature>
<feature type="compositionally biased region" description="Low complexity" evidence="1">
    <location>
        <begin position="786"/>
        <end position="815"/>
    </location>
</feature>
<feature type="region of interest" description="Disordered" evidence="1">
    <location>
        <begin position="452"/>
        <end position="725"/>
    </location>
</feature>
<feature type="domain" description="SAP" evidence="2">
    <location>
        <begin position="14"/>
        <end position="48"/>
    </location>
</feature>
<feature type="compositionally biased region" description="Low complexity" evidence="1">
    <location>
        <begin position="912"/>
        <end position="927"/>
    </location>
</feature>
<evidence type="ECO:0000259" key="2">
    <source>
        <dbReference type="PROSITE" id="PS50800"/>
    </source>
</evidence>
<organism evidence="3 4">
    <name type="scientific">Leucocoprinus leucothites</name>
    <dbReference type="NCBI Taxonomy" id="201217"/>
    <lineage>
        <taxon>Eukaryota</taxon>
        <taxon>Fungi</taxon>
        <taxon>Dikarya</taxon>
        <taxon>Basidiomycota</taxon>
        <taxon>Agaricomycotina</taxon>
        <taxon>Agaricomycetes</taxon>
        <taxon>Agaricomycetidae</taxon>
        <taxon>Agaricales</taxon>
        <taxon>Agaricineae</taxon>
        <taxon>Agaricaceae</taxon>
        <taxon>Leucocoprinus</taxon>
    </lineage>
</organism>
<feature type="region of interest" description="Disordered" evidence="1">
    <location>
        <begin position="744"/>
        <end position="884"/>
    </location>
</feature>
<protein>
    <recommendedName>
        <fullName evidence="2">SAP domain-containing protein</fullName>
    </recommendedName>
</protein>
<dbReference type="PROSITE" id="PS50800">
    <property type="entry name" value="SAP"/>
    <property type="match status" value="1"/>
</dbReference>
<feature type="compositionally biased region" description="Low complexity" evidence="1">
    <location>
        <begin position="1054"/>
        <end position="1064"/>
    </location>
</feature>
<sequence>MSETTEILFNSPALHSLRRDQLQRLCKIHSIKANGKTTEIVDRLRQHALTLPKDDPLSIAARSEVVTTISDGDGAGGGGEGSGHVQRPSEQWEVVMESIEEVEENGSSSQGTLSSLRTPRAVHSSGEFGTANSKSVSSSIRALASSLGLKKTTKPDEPPVPRSLRSRKTKGNDDSLSQHSIPYSATRQATPPLHDNFTFDPTAAAHTRMSFDANGEPLPGCSLRPGEPAPAGARLSMGQQQQQQPATPTKEQPTTTIRLVSNKPSSSSGAAAVAAGGDKSAFDEKRDIFQTPKLKPFATTFDLVMSPSAQAGDGKAFWAPDARPGPLQFQSIYPTLTIDDLPPDVPPSPIKNGGASGSHTSTITMDESKDATLLSVPSTTTTITTATTNTTNTQATTTTTTSTDDPFVFGSPRHSVSNYQFRAAATSVLEEMNKRLGISGVEGVGMDIVDKLQPPGTHRDVKSLPGRSFSSGATATGSGGGEMTKKFDERHRAEFQKMEGIDGVVKRRMEQQKRSSSSSSTAGAPVPLAGKKRKSNVLGELGDGNGKPRRPITGLAAANAGVRVGSVGGGRTSGTTRVISSGRRGMALPGGFGDEEEADGEGGVGETGEFGDGEEGEGQGEGEARGRKRARIDAEPEADADPGKKTKDEDAMDIDDEDHQAQAAEVEAEERRKTRERDAIKRKLEMSRAKRKSSVGGAVAAATKSAAVRRNSRAPPVTPKTKSGSRFGFLASAAKSLVASVWSRGKTPAKSSSVNVGGVDAPTKSSLMKRKAAVPGSGAGFMPTRSSAMTSAATAAASTAGTTATKTAMATGAGSVTSQLSVPHQEQRNVSGSGTTSRSRSPIPPTFNANKPPSTQTASSSKPPSFSSLRPSNTGTGTKVVPKASTVRASSFGNVNSRLFAPTASSLAKMKSAAGNSAPGSSSLLGPITNSPRVLGGMRHRRVASGSSSGVLSPKGTNTMGQQGKIFTKPVIAGGSGIPVLKKKAEGGDKDYDVEMDDPAATNVQVDSGIQKTPGTVTRQRTFTRKPRISRSKVIAKLASQRAAASSSGFRPTSSSALARLSALPGTPRTKPGSSTMGGGAGPGVPRTKRVRSSFAPTRSSGHVRGGSVDGIGIGGGKGKERDAVLASAKKRVRQSEYARRRSRVSFGVAGAGVGAGGDD</sequence>
<feature type="compositionally biased region" description="Polar residues" evidence="1">
    <location>
        <begin position="174"/>
        <end position="189"/>
    </location>
</feature>
<dbReference type="OrthoDB" id="5964929at2759"/>
<feature type="compositionally biased region" description="Low complexity" evidence="1">
    <location>
        <begin position="859"/>
        <end position="872"/>
    </location>
</feature>
<keyword evidence="4" id="KW-1185">Reference proteome</keyword>
<name>A0A8H5CWG0_9AGAR</name>
<feature type="compositionally biased region" description="Low complexity" evidence="1">
    <location>
        <begin position="133"/>
        <end position="147"/>
    </location>
</feature>
<feature type="compositionally biased region" description="Basic and acidic residues" evidence="1">
    <location>
        <begin position="669"/>
        <end position="688"/>
    </location>
</feature>
<evidence type="ECO:0000313" key="4">
    <source>
        <dbReference type="Proteomes" id="UP000559027"/>
    </source>
</evidence>
<dbReference type="AlphaFoldDB" id="A0A8H5CWG0"/>
<feature type="region of interest" description="Disordered" evidence="1">
    <location>
        <begin position="912"/>
        <end position="963"/>
    </location>
</feature>
<feature type="compositionally biased region" description="Low complexity" evidence="1">
    <location>
        <begin position="573"/>
        <end position="585"/>
    </location>
</feature>
<feature type="compositionally biased region" description="Acidic residues" evidence="1">
    <location>
        <begin position="609"/>
        <end position="620"/>
    </location>
</feature>
<comment type="caution">
    <text evidence="3">The sequence shown here is derived from an EMBL/GenBank/DDBJ whole genome shotgun (WGS) entry which is preliminary data.</text>
</comment>
<dbReference type="InterPro" id="IPR003034">
    <property type="entry name" value="SAP_dom"/>
</dbReference>
<evidence type="ECO:0000313" key="3">
    <source>
        <dbReference type="EMBL" id="KAF5348828.1"/>
    </source>
</evidence>
<feature type="compositionally biased region" description="Polar residues" evidence="1">
    <location>
        <begin position="1043"/>
        <end position="1053"/>
    </location>
</feature>
<evidence type="ECO:0000256" key="1">
    <source>
        <dbReference type="SAM" id="MobiDB-lite"/>
    </source>
</evidence>
<feature type="compositionally biased region" description="Low complexity" evidence="1">
    <location>
        <begin position="694"/>
        <end position="709"/>
    </location>
</feature>
<dbReference type="Proteomes" id="UP000559027">
    <property type="component" value="Unassembled WGS sequence"/>
</dbReference>